<evidence type="ECO:0000313" key="1">
    <source>
        <dbReference type="EMBL" id="KAA6350588.1"/>
    </source>
</evidence>
<proteinExistence type="predicted"/>
<sequence>MYQTSHLLYTIRELSYVGKWGNRQDRRRNADGIQSQIYGYKFYILRHFKKSTQQIVTILADIKKTYTFARKTCKYTLIHKGI</sequence>
<name>A0A5J4SXI3_9ZZZZ</name>
<comment type="caution">
    <text evidence="1">The sequence shown here is derived from an EMBL/GenBank/DDBJ whole genome shotgun (WGS) entry which is preliminary data.</text>
</comment>
<accession>A0A5J4SXI3</accession>
<reference evidence="1" key="1">
    <citation type="submission" date="2019-03" db="EMBL/GenBank/DDBJ databases">
        <title>Single cell metagenomics reveals metabolic interactions within the superorganism composed of flagellate Streblomastix strix and complex community of Bacteroidetes bacteria on its surface.</title>
        <authorList>
            <person name="Treitli S.C."/>
            <person name="Kolisko M."/>
            <person name="Husnik F."/>
            <person name="Keeling P."/>
            <person name="Hampl V."/>
        </authorList>
    </citation>
    <scope>NUCLEOTIDE SEQUENCE</scope>
    <source>
        <strain evidence="1">STM</strain>
    </source>
</reference>
<dbReference type="EMBL" id="SNRY01000026">
    <property type="protein sequence ID" value="KAA6350588.1"/>
    <property type="molecule type" value="Genomic_DNA"/>
</dbReference>
<organism evidence="1">
    <name type="scientific">termite gut metagenome</name>
    <dbReference type="NCBI Taxonomy" id="433724"/>
    <lineage>
        <taxon>unclassified sequences</taxon>
        <taxon>metagenomes</taxon>
        <taxon>organismal metagenomes</taxon>
    </lineage>
</organism>
<dbReference type="AlphaFoldDB" id="A0A5J4SXI3"/>
<gene>
    <name evidence="1" type="ORF">EZS27_002071</name>
</gene>
<protein>
    <submittedName>
        <fullName evidence="1">Uncharacterized protein</fullName>
    </submittedName>
</protein>